<keyword evidence="5 8" id="KW-1133">Transmembrane helix</keyword>
<name>A0A081PAJ4_9BACL</name>
<feature type="transmembrane region" description="Helical" evidence="8">
    <location>
        <begin position="435"/>
        <end position="456"/>
    </location>
</feature>
<feature type="transmembrane region" description="Helical" evidence="8">
    <location>
        <begin position="221"/>
        <end position="239"/>
    </location>
</feature>
<protein>
    <submittedName>
        <fullName evidence="9">Alginate regulatory protein</fullName>
    </submittedName>
</protein>
<feature type="transmembrane region" description="Helical" evidence="8">
    <location>
        <begin position="407"/>
        <end position="428"/>
    </location>
</feature>
<organism evidence="9 10">
    <name type="scientific">Paenibacillus tyrfis</name>
    <dbReference type="NCBI Taxonomy" id="1501230"/>
    <lineage>
        <taxon>Bacteria</taxon>
        <taxon>Bacillati</taxon>
        <taxon>Bacillota</taxon>
        <taxon>Bacilli</taxon>
        <taxon>Bacillales</taxon>
        <taxon>Paenibacillaceae</taxon>
        <taxon>Paenibacillus</taxon>
    </lineage>
</organism>
<dbReference type="InterPro" id="IPR051085">
    <property type="entry name" value="MB_O-acyltransferase"/>
</dbReference>
<reference evidence="9 10" key="1">
    <citation type="submission" date="2014-06" db="EMBL/GenBank/DDBJ databases">
        <title>Draft genome sequence of Paenibacillus sp. MSt1.</title>
        <authorList>
            <person name="Aw Y.K."/>
            <person name="Ong K.S."/>
            <person name="Gan H.M."/>
            <person name="Lee S.M."/>
        </authorList>
    </citation>
    <scope>NUCLEOTIDE SEQUENCE [LARGE SCALE GENOMIC DNA]</scope>
    <source>
        <strain evidence="9 10">MSt1</strain>
    </source>
</reference>
<sequence length="468" mass="53308">MVFSSLIFLFLFLPLTLFVYYVSPAGLRNAVLLFVSLVFYAWGEPVYIVIMVFSTLFDYVNGLLIDKYRSRKGVARTIFVGSIAVNLGILGFFKYYGFLVDNLNQLFGLSIQAAALPLPVGISFYTFQTMSYVVDVYRDKIPVQRNLLSFGTYITMFPQLVAGPMVKYGDIAHQLADRSVTLDRFGEGAALFVRGLAKKVLLANNIGLLWASVKATPADELTAASAWLGIIAFTFQIYFDFSGYSDMARGLGKMFGFDFMENFNYPYMSRSVTEFWRRWHISLGSWFREYVYIPLGGNRAGMLNQFRNLLVVWFLTGLWHGASWNFVVWGLYFGFFVTVEKLFLLRWLQSKPRMVGHAYTLVIVTIGWVFFEFEKLSSATAYIGTMFGFGAHGFADKRTWYDLSANFLLLIVLALCSTPFPSKALAWLTARFQRTGVIAVPAVYFVLLFLSTAYLVNATYNPFLYFRF</sequence>
<dbReference type="InterPro" id="IPR028362">
    <property type="entry name" value="AlgI"/>
</dbReference>
<evidence type="ECO:0000256" key="4">
    <source>
        <dbReference type="ARBA" id="ARBA00022692"/>
    </source>
</evidence>
<evidence type="ECO:0000256" key="7">
    <source>
        <dbReference type="PIRNR" id="PIRNR016636"/>
    </source>
</evidence>
<dbReference type="eggNOG" id="COG1696">
    <property type="taxonomic scope" value="Bacteria"/>
</dbReference>
<dbReference type="PIRSF" id="PIRSF500217">
    <property type="entry name" value="AlgI"/>
    <property type="match status" value="1"/>
</dbReference>
<keyword evidence="4 8" id="KW-0812">Transmembrane</keyword>
<feature type="transmembrane region" description="Helical" evidence="8">
    <location>
        <begin position="147"/>
        <end position="166"/>
    </location>
</feature>
<dbReference type="EMBL" id="JNVM01000002">
    <property type="protein sequence ID" value="KEQ27717.1"/>
    <property type="molecule type" value="Genomic_DNA"/>
</dbReference>
<evidence type="ECO:0000256" key="6">
    <source>
        <dbReference type="ARBA" id="ARBA00023136"/>
    </source>
</evidence>
<dbReference type="Proteomes" id="UP000028123">
    <property type="component" value="Unassembled WGS sequence"/>
</dbReference>
<dbReference type="Pfam" id="PF03062">
    <property type="entry name" value="MBOAT"/>
    <property type="match status" value="1"/>
</dbReference>
<dbReference type="PANTHER" id="PTHR13285:SF18">
    <property type="entry name" value="PROTEIN-CYSTEINE N-PALMITOYLTRANSFERASE RASP"/>
    <property type="match status" value="1"/>
</dbReference>
<evidence type="ECO:0000256" key="1">
    <source>
        <dbReference type="ARBA" id="ARBA00004651"/>
    </source>
</evidence>
<dbReference type="AlphaFoldDB" id="A0A081PAJ4"/>
<evidence type="ECO:0000313" key="9">
    <source>
        <dbReference type="EMBL" id="KEQ27717.1"/>
    </source>
</evidence>
<comment type="caution">
    <text evidence="9">The sequence shown here is derived from an EMBL/GenBank/DDBJ whole genome shotgun (WGS) entry which is preliminary data.</text>
</comment>
<feature type="transmembrane region" description="Helical" evidence="8">
    <location>
        <begin position="309"/>
        <end position="334"/>
    </location>
</feature>
<feature type="transmembrane region" description="Helical" evidence="8">
    <location>
        <begin position="354"/>
        <end position="371"/>
    </location>
</feature>
<gene>
    <name evidence="9" type="ORF">ET33_13625</name>
</gene>
<feature type="transmembrane region" description="Helical" evidence="8">
    <location>
        <begin position="378"/>
        <end position="395"/>
    </location>
</feature>
<dbReference type="RefSeq" id="WP_036675580.1">
    <property type="nucleotide sequence ID" value="NZ_JNVM01000002.1"/>
</dbReference>
<evidence type="ECO:0000256" key="2">
    <source>
        <dbReference type="ARBA" id="ARBA00010323"/>
    </source>
</evidence>
<evidence type="ECO:0000256" key="3">
    <source>
        <dbReference type="ARBA" id="ARBA00022475"/>
    </source>
</evidence>
<dbReference type="PIRSF" id="PIRSF016636">
    <property type="entry name" value="AlgI_DltB"/>
    <property type="match status" value="1"/>
</dbReference>
<comment type="similarity">
    <text evidence="2 7">Belongs to the membrane-bound acyltransferase family.</text>
</comment>
<evidence type="ECO:0000256" key="8">
    <source>
        <dbReference type="SAM" id="Phobius"/>
    </source>
</evidence>
<dbReference type="PANTHER" id="PTHR13285">
    <property type="entry name" value="ACYLTRANSFERASE"/>
    <property type="match status" value="1"/>
</dbReference>
<dbReference type="OrthoDB" id="9805788at2"/>
<dbReference type="GO" id="GO:0005886">
    <property type="term" value="C:plasma membrane"/>
    <property type="evidence" value="ECO:0007669"/>
    <property type="project" value="UniProtKB-SubCell"/>
</dbReference>
<keyword evidence="3 7" id="KW-1003">Cell membrane</keyword>
<keyword evidence="7" id="KW-0808">Transferase</keyword>
<accession>A0A081PAJ4</accession>
<proteinExistence type="inferred from homology"/>
<dbReference type="GO" id="GO:0042121">
    <property type="term" value="P:alginic acid biosynthetic process"/>
    <property type="evidence" value="ECO:0007669"/>
    <property type="project" value="InterPro"/>
</dbReference>
<keyword evidence="6 7" id="KW-0472">Membrane</keyword>
<keyword evidence="7" id="KW-0012">Acyltransferase</keyword>
<evidence type="ECO:0000313" key="10">
    <source>
        <dbReference type="Proteomes" id="UP000028123"/>
    </source>
</evidence>
<comment type="subcellular location">
    <subcellularLocation>
        <location evidence="1">Cell membrane</location>
        <topology evidence="1">Multi-pass membrane protein</topology>
    </subcellularLocation>
</comment>
<feature type="transmembrane region" description="Helical" evidence="8">
    <location>
        <begin position="78"/>
        <end position="97"/>
    </location>
</feature>
<keyword evidence="10" id="KW-1185">Reference proteome</keyword>
<dbReference type="InterPro" id="IPR024194">
    <property type="entry name" value="Ac/AlaTfrase_AlgI/DltB"/>
</dbReference>
<evidence type="ECO:0000256" key="5">
    <source>
        <dbReference type="ARBA" id="ARBA00022989"/>
    </source>
</evidence>
<feature type="transmembrane region" description="Helical" evidence="8">
    <location>
        <begin position="109"/>
        <end position="127"/>
    </location>
</feature>
<dbReference type="InterPro" id="IPR004299">
    <property type="entry name" value="MBOAT_fam"/>
</dbReference>
<dbReference type="GO" id="GO:0016746">
    <property type="term" value="F:acyltransferase activity"/>
    <property type="evidence" value="ECO:0007669"/>
    <property type="project" value="UniProtKB-KW"/>
</dbReference>